<keyword evidence="1" id="KW-0812">Transmembrane</keyword>
<sequence>MELDPRQTLIIAILVLYLGRFINNRAKLLREYNIPEPVTGGLLASVLFGVLYWIGDIEVNFDMANRNMLLVVFFTTIGLSSRIDVLKEGGKSLLILLALAVGYLFIQNLAGIGIAAAAGAQPALGLLTGSVSLSGGHGTAIAWAPTFGSEYGISFAMEIGLACATFGLIFGGVIGGPIARFLIWRHKLEPEQSGDLTVGFRYKEHEIIDVDGILKVLLVISIAIGIGIHLNELLDYWGLNLPDFVTCLFAGIILTNSLPRFIPKYQWPTGTRSLALVSDVSLGLFLAMSLMSLQLWALADLAGSMLMLLAVQVLLITSYSVFVVFKALGADYDAAVICSGYAGLALGATPTAIANMTAVTKSLGPAPRAFVVVPLVGAFFIDLSNAVIINLLLSWFG</sequence>
<feature type="transmembrane region" description="Helical" evidence="1">
    <location>
        <begin position="236"/>
        <end position="254"/>
    </location>
</feature>
<feature type="transmembrane region" description="Helical" evidence="1">
    <location>
        <begin position="159"/>
        <end position="183"/>
    </location>
</feature>
<evidence type="ECO:0000256" key="2">
    <source>
        <dbReference type="NCBIfam" id="TIGR00210"/>
    </source>
</evidence>
<feature type="transmembrane region" description="Helical" evidence="1">
    <location>
        <begin position="6"/>
        <end position="22"/>
    </location>
</feature>
<proteinExistence type="inferred from homology"/>
<dbReference type="EMBL" id="SHNP01000003">
    <property type="protein sequence ID" value="MCX2973927.1"/>
    <property type="molecule type" value="Genomic_DNA"/>
</dbReference>
<evidence type="ECO:0000313" key="4">
    <source>
        <dbReference type="Proteomes" id="UP001143307"/>
    </source>
</evidence>
<comment type="caution">
    <text evidence="3">The sequence shown here is derived from an EMBL/GenBank/DDBJ whole genome shotgun (WGS) entry which is preliminary data.</text>
</comment>
<feature type="transmembrane region" description="Helical" evidence="1">
    <location>
        <begin position="212"/>
        <end position="230"/>
    </location>
</feature>
<comment type="similarity">
    <text evidence="1">Belongs to the glutamate:Na(+) symporter (ESS) (TC 2.A.27) family.</text>
</comment>
<keyword evidence="1" id="KW-0813">Transport</keyword>
<dbReference type="NCBIfam" id="TIGR00210">
    <property type="entry name" value="gltS"/>
    <property type="match status" value="1"/>
</dbReference>
<gene>
    <name evidence="1 3" type="primary">gltS</name>
    <name evidence="3" type="ORF">EYC87_10085</name>
</gene>
<organism evidence="3 4">
    <name type="scientific">Candidatus Seongchinamella marina</name>
    <dbReference type="NCBI Taxonomy" id="2518990"/>
    <lineage>
        <taxon>Bacteria</taxon>
        <taxon>Pseudomonadati</taxon>
        <taxon>Pseudomonadota</taxon>
        <taxon>Gammaproteobacteria</taxon>
        <taxon>Cellvibrionales</taxon>
        <taxon>Halieaceae</taxon>
        <taxon>Seongchinamella</taxon>
    </lineage>
</organism>
<keyword evidence="1" id="KW-0472">Membrane</keyword>
<feature type="transmembrane region" description="Helical" evidence="1">
    <location>
        <begin position="93"/>
        <end position="118"/>
    </location>
</feature>
<dbReference type="RefSeq" id="WP_279252754.1">
    <property type="nucleotide sequence ID" value="NZ_SHNP01000003.1"/>
</dbReference>
<feature type="transmembrane region" description="Helical" evidence="1">
    <location>
        <begin position="67"/>
        <end position="86"/>
    </location>
</feature>
<reference evidence="3" key="1">
    <citation type="submission" date="2019-02" db="EMBL/GenBank/DDBJ databases">
        <authorList>
            <person name="Li S.-H."/>
        </authorList>
    </citation>
    <scope>NUCLEOTIDE SEQUENCE</scope>
    <source>
        <strain evidence="3">IMCC8485</strain>
    </source>
</reference>
<keyword evidence="1" id="KW-0915">Sodium</keyword>
<accession>A0ABT3SVB3</accession>
<dbReference type="PANTHER" id="PTHR36178">
    <property type="entry name" value="SLR0625 PROTEIN"/>
    <property type="match status" value="1"/>
</dbReference>
<keyword evidence="1" id="KW-0769">Symport</keyword>
<dbReference type="InterPro" id="IPR004445">
    <property type="entry name" value="GltS"/>
</dbReference>
<keyword evidence="1" id="KW-1133">Transmembrane helix</keyword>
<feature type="transmembrane region" description="Helical" evidence="1">
    <location>
        <begin position="369"/>
        <end position="393"/>
    </location>
</feature>
<feature type="transmembrane region" description="Helical" evidence="1">
    <location>
        <begin position="305"/>
        <end position="325"/>
    </location>
</feature>
<feature type="transmembrane region" description="Helical" evidence="1">
    <location>
        <begin position="34"/>
        <end position="55"/>
    </location>
</feature>
<evidence type="ECO:0000256" key="1">
    <source>
        <dbReference type="HAMAP-Rule" id="MF_02062"/>
    </source>
</evidence>
<feature type="transmembrane region" description="Helical" evidence="1">
    <location>
        <begin position="274"/>
        <end position="299"/>
    </location>
</feature>
<name>A0ABT3SVB3_9GAMM</name>
<dbReference type="Pfam" id="PF03616">
    <property type="entry name" value="Glt_symporter"/>
    <property type="match status" value="1"/>
</dbReference>
<feature type="transmembrane region" description="Helical" evidence="1">
    <location>
        <begin position="332"/>
        <end position="349"/>
    </location>
</feature>
<comment type="subcellular location">
    <subcellularLocation>
        <location evidence="1">Cell inner membrane</location>
        <topology evidence="1">Multi-pass membrane protein</topology>
    </subcellularLocation>
</comment>
<dbReference type="Proteomes" id="UP001143307">
    <property type="component" value="Unassembled WGS sequence"/>
</dbReference>
<evidence type="ECO:0000313" key="3">
    <source>
        <dbReference type="EMBL" id="MCX2973927.1"/>
    </source>
</evidence>
<keyword evidence="1" id="KW-1003">Cell membrane</keyword>
<dbReference type="PANTHER" id="PTHR36178:SF1">
    <property type="entry name" value="SODIUM_GLUTAMATE SYMPORTER"/>
    <property type="match status" value="1"/>
</dbReference>
<protein>
    <recommendedName>
        <fullName evidence="1 2">Sodium/glutamate symporter</fullName>
    </recommendedName>
</protein>
<keyword evidence="1" id="KW-0029">Amino-acid transport</keyword>
<comment type="function">
    <text evidence="1">Catalyzes the sodium-dependent transport of glutamate.</text>
</comment>
<keyword evidence="1" id="KW-0739">Sodium transport</keyword>
<keyword evidence="4" id="KW-1185">Reference proteome</keyword>
<dbReference type="HAMAP" id="MF_02062">
    <property type="entry name" value="GltS"/>
    <property type="match status" value="1"/>
</dbReference>
<keyword evidence="1" id="KW-0406">Ion transport</keyword>
<keyword evidence="1" id="KW-0997">Cell inner membrane</keyword>